<dbReference type="RefSeq" id="WP_053201345.1">
    <property type="nucleotide sequence ID" value="NZ_CP011409.1"/>
</dbReference>
<dbReference type="Pfam" id="PF00672">
    <property type="entry name" value="HAMP"/>
    <property type="match status" value="1"/>
</dbReference>
<evidence type="ECO:0000256" key="4">
    <source>
        <dbReference type="SAM" id="MobiDB-lite"/>
    </source>
</evidence>
<dbReference type="InterPro" id="IPR033462">
    <property type="entry name" value="Cache_3-Cache_2"/>
</dbReference>
<feature type="domain" description="HAMP" evidence="7">
    <location>
        <begin position="355"/>
        <end position="409"/>
    </location>
</feature>
<dbReference type="PROSITE" id="PS50885">
    <property type="entry name" value="HAMP"/>
    <property type="match status" value="1"/>
</dbReference>
<feature type="transmembrane region" description="Helical" evidence="5">
    <location>
        <begin position="20"/>
        <end position="39"/>
    </location>
</feature>
<dbReference type="InterPro" id="IPR051310">
    <property type="entry name" value="MCP_chemotaxis"/>
</dbReference>
<dbReference type="InterPro" id="IPR004089">
    <property type="entry name" value="MCPsignal_dom"/>
</dbReference>
<evidence type="ECO:0000256" key="1">
    <source>
        <dbReference type="ARBA" id="ARBA00022481"/>
    </source>
</evidence>
<dbReference type="Gene3D" id="1.10.287.950">
    <property type="entry name" value="Methyl-accepting chemotaxis protein"/>
    <property type="match status" value="1"/>
</dbReference>
<dbReference type="InterPro" id="IPR029151">
    <property type="entry name" value="Sensor-like_sf"/>
</dbReference>
<feature type="compositionally biased region" description="Low complexity" evidence="4">
    <location>
        <begin position="683"/>
        <end position="708"/>
    </location>
</feature>
<dbReference type="SUPFAM" id="SSF103190">
    <property type="entry name" value="Sensory domain-like"/>
    <property type="match status" value="1"/>
</dbReference>
<dbReference type="SMART" id="SM00304">
    <property type="entry name" value="HAMP"/>
    <property type="match status" value="1"/>
</dbReference>
<dbReference type="CDD" id="cd06225">
    <property type="entry name" value="HAMP"/>
    <property type="match status" value="1"/>
</dbReference>
<feature type="domain" description="Methyl-accepting transducer" evidence="6">
    <location>
        <begin position="414"/>
        <end position="643"/>
    </location>
</feature>
<dbReference type="EMBL" id="CP011409">
    <property type="protein sequence ID" value="AKZ65207.1"/>
    <property type="molecule type" value="Genomic_DNA"/>
</dbReference>
<dbReference type="CDD" id="cd12912">
    <property type="entry name" value="PDC2_MCP_like"/>
    <property type="match status" value="1"/>
</dbReference>
<dbReference type="CDD" id="cd11386">
    <property type="entry name" value="MCP_signal"/>
    <property type="match status" value="1"/>
</dbReference>
<keyword evidence="5" id="KW-1133">Transmembrane helix</keyword>
<keyword evidence="1" id="KW-0488">Methylation</keyword>
<comment type="similarity">
    <text evidence="2">Belongs to the methyl-accepting chemotaxis (MCP) protein family.</text>
</comment>
<gene>
    <name evidence="8" type="ORF">F506_06955</name>
</gene>
<evidence type="ECO:0000256" key="2">
    <source>
        <dbReference type="ARBA" id="ARBA00029447"/>
    </source>
</evidence>
<accession>A0ABM5V6P2</accession>
<dbReference type="PANTHER" id="PTHR43531">
    <property type="entry name" value="PROTEIN ICFG"/>
    <property type="match status" value="1"/>
</dbReference>
<feature type="transmembrane region" description="Helical" evidence="5">
    <location>
        <begin position="334"/>
        <end position="353"/>
    </location>
</feature>
<dbReference type="Pfam" id="PF17201">
    <property type="entry name" value="Cache_3-Cache_2"/>
    <property type="match status" value="1"/>
</dbReference>
<dbReference type="Gene3D" id="3.30.450.20">
    <property type="entry name" value="PAS domain"/>
    <property type="match status" value="1"/>
</dbReference>
<dbReference type="PANTHER" id="PTHR43531:SF14">
    <property type="entry name" value="METHYL-ACCEPTING CHEMOTAXIS PROTEIN I-RELATED"/>
    <property type="match status" value="1"/>
</dbReference>
<proteinExistence type="inferred from homology"/>
<dbReference type="SUPFAM" id="SSF58104">
    <property type="entry name" value="Methyl-accepting chemotaxis protein (MCP) signaling domain"/>
    <property type="match status" value="1"/>
</dbReference>
<organism evidence="8 9">
    <name type="scientific">Herbaspirillum hiltneri N3</name>
    <dbReference type="NCBI Taxonomy" id="1262470"/>
    <lineage>
        <taxon>Bacteria</taxon>
        <taxon>Pseudomonadati</taxon>
        <taxon>Pseudomonadota</taxon>
        <taxon>Betaproteobacteria</taxon>
        <taxon>Burkholderiales</taxon>
        <taxon>Oxalobacteraceae</taxon>
        <taxon>Herbaspirillum</taxon>
    </lineage>
</organism>
<dbReference type="InterPro" id="IPR003660">
    <property type="entry name" value="HAMP_dom"/>
</dbReference>
<dbReference type="Pfam" id="PF00015">
    <property type="entry name" value="MCPsignal"/>
    <property type="match status" value="1"/>
</dbReference>
<reference evidence="9" key="1">
    <citation type="journal article" date="2015" name="Genome Announc.">
        <title>Complete Genome Sequence of Herbaspirillum hiltneri N3 (DSM 17495), Isolated from Surface-Sterilized Wheat Roots.</title>
        <authorList>
            <person name="Guizelini D."/>
            <person name="Saizaki P.M."/>
            <person name="Coimbra N.A."/>
            <person name="Weiss V.A."/>
            <person name="Faoro H."/>
            <person name="Sfeir M.Z."/>
            <person name="Baura V.A."/>
            <person name="Monteiro R.A."/>
            <person name="Chubatsu L.S."/>
            <person name="Souza E.M."/>
            <person name="Cruz L.M."/>
            <person name="Pedrosa F.O."/>
            <person name="Raittz R.T."/>
            <person name="Marchaukoski J.N."/>
            <person name="Steffens M.B."/>
        </authorList>
    </citation>
    <scope>NUCLEOTIDE SEQUENCE [LARGE SCALE GENOMIC DNA]</scope>
    <source>
        <strain evidence="9">N3</strain>
    </source>
</reference>
<sequence>MQNSAFHYRSWAVGTKLTSLTLALVGALFVAAILLIDYSTSAMLEQRSMNQISGETRGVVNMVEMFDRSVNSQVERFSNMFTNSFPGKFTLDTSRTVQIGDKATPVLRNGDTDLNLDFAIPDRFTAQTGVTATIFAKTGDDFVRVSTSVKKEDGERAVGTLLDRAHPGYAALKADKSYSGIATLFGKQYITKYVPIKDAAGQLIGVLYVGVDISGDIKALKDKIKALKIGETGFFYVLNAKEGKDYGTLLAGPKDEGKNLLGLKDTDGKEFIKDMLAKKQGVMRYMWDNPDTTGHSGEEKIVAFSQFPAWNWVIVGETYAEEVTKEIAAMRNRFMLFGAAFLLLVGVVLAVVIKQVVTRPLARARAAADLLASGDLTARVRVADGQQDEIGQLMRAVNGISEGLAHVVADVRQGTEQITTASVEIATGNLDLSSRTEQQAGSLEETASAMEELTSTVKQNADNAGQANQLALSASEVAAQGGAVVGQVVDTMGSINESSRKIVDIISVIDGIAFQTNILALNAAVEAARAGEQGRGFAVVASEVRSLAQRSAAAAKEIKGLIDDSVDKVEAGSKLVEQAGATMGEVVASVKRVTDIVGEISSASQEQRAGIEQVNHAIVQMEQTTQQNAALVEQAAAAAQSLQDQAHKLTASVSTFKLDETHAMSFGAAAAPVRKAVAKATPAIKGATAPKAAPVAKLPAAKKSLPAPSRDDDWEQF</sequence>
<keyword evidence="9" id="KW-1185">Reference proteome</keyword>
<feature type="region of interest" description="Disordered" evidence="4">
    <location>
        <begin position="683"/>
        <end position="717"/>
    </location>
</feature>
<dbReference type="Proteomes" id="UP000063429">
    <property type="component" value="Chromosome"/>
</dbReference>
<protein>
    <submittedName>
        <fullName evidence="8">Chemotaxis protein</fullName>
    </submittedName>
</protein>
<dbReference type="InterPro" id="IPR004090">
    <property type="entry name" value="Chemotax_Me-accpt_rcpt"/>
</dbReference>
<evidence type="ECO:0000313" key="8">
    <source>
        <dbReference type="EMBL" id="AKZ65207.1"/>
    </source>
</evidence>
<dbReference type="PRINTS" id="PR00260">
    <property type="entry name" value="CHEMTRNSDUCR"/>
</dbReference>
<evidence type="ECO:0000259" key="6">
    <source>
        <dbReference type="PROSITE" id="PS50111"/>
    </source>
</evidence>
<evidence type="ECO:0000259" key="7">
    <source>
        <dbReference type="PROSITE" id="PS50885"/>
    </source>
</evidence>
<evidence type="ECO:0000256" key="3">
    <source>
        <dbReference type="PROSITE-ProRule" id="PRU00284"/>
    </source>
</evidence>
<keyword evidence="5" id="KW-0812">Transmembrane</keyword>
<dbReference type="PROSITE" id="PS50111">
    <property type="entry name" value="CHEMOTAXIS_TRANSDUC_2"/>
    <property type="match status" value="1"/>
</dbReference>
<evidence type="ECO:0000256" key="5">
    <source>
        <dbReference type="SAM" id="Phobius"/>
    </source>
</evidence>
<evidence type="ECO:0000313" key="9">
    <source>
        <dbReference type="Proteomes" id="UP000063429"/>
    </source>
</evidence>
<dbReference type="SMART" id="SM00283">
    <property type="entry name" value="MA"/>
    <property type="match status" value="1"/>
</dbReference>
<keyword evidence="3" id="KW-0807">Transducer</keyword>
<keyword evidence="5" id="KW-0472">Membrane</keyword>
<name>A0ABM5V6P2_9BURK</name>